<name>A0ABN3VN72_9PSEU</name>
<evidence type="ECO:0000313" key="2">
    <source>
        <dbReference type="EMBL" id="GAA2819892.1"/>
    </source>
</evidence>
<evidence type="ECO:0000256" key="1">
    <source>
        <dbReference type="SAM" id="Phobius"/>
    </source>
</evidence>
<evidence type="ECO:0008006" key="4">
    <source>
        <dbReference type="Google" id="ProtNLM"/>
    </source>
</evidence>
<sequence>MNPLLWAVIAVAVLVAIGKRFLGEPMNAREVFVTPLVLLGIGVYGLREIPLSAVDITWIVIGSAVGLGFGALRGTTVRIFERGGVLWQRYTKWTALVWVVSLAGNAGIGFLGAAMGMHPDARPMTLSIGVGLVGEMISLGLRALSSGTPFAPDPDRTTARR</sequence>
<feature type="transmembrane region" description="Helical" evidence="1">
    <location>
        <begin position="53"/>
        <end position="73"/>
    </location>
</feature>
<keyword evidence="1" id="KW-1133">Transmembrane helix</keyword>
<accession>A0ABN3VN72</accession>
<proteinExistence type="predicted"/>
<dbReference type="EMBL" id="BAAAUX010000040">
    <property type="protein sequence ID" value="GAA2819892.1"/>
    <property type="molecule type" value="Genomic_DNA"/>
</dbReference>
<protein>
    <recommendedName>
        <fullName evidence="4">DUF1453 domain-containing protein</fullName>
    </recommendedName>
</protein>
<comment type="caution">
    <text evidence="2">The sequence shown here is derived from an EMBL/GenBank/DDBJ whole genome shotgun (WGS) entry which is preliminary data.</text>
</comment>
<gene>
    <name evidence="2" type="ORF">GCM10010470_63970</name>
</gene>
<keyword evidence="3" id="KW-1185">Reference proteome</keyword>
<dbReference type="RefSeq" id="WP_344686108.1">
    <property type="nucleotide sequence ID" value="NZ_BAAAUX010000040.1"/>
</dbReference>
<keyword evidence="1" id="KW-0472">Membrane</keyword>
<feature type="transmembrane region" description="Helical" evidence="1">
    <location>
        <begin position="28"/>
        <end position="46"/>
    </location>
</feature>
<keyword evidence="1" id="KW-0812">Transmembrane</keyword>
<organism evidence="2 3">
    <name type="scientific">Saccharopolyspora taberi</name>
    <dbReference type="NCBI Taxonomy" id="60895"/>
    <lineage>
        <taxon>Bacteria</taxon>
        <taxon>Bacillati</taxon>
        <taxon>Actinomycetota</taxon>
        <taxon>Actinomycetes</taxon>
        <taxon>Pseudonocardiales</taxon>
        <taxon>Pseudonocardiaceae</taxon>
        <taxon>Saccharopolyspora</taxon>
    </lineage>
</organism>
<dbReference type="Proteomes" id="UP001500979">
    <property type="component" value="Unassembled WGS sequence"/>
</dbReference>
<reference evidence="2 3" key="1">
    <citation type="journal article" date="2019" name="Int. J. Syst. Evol. Microbiol.">
        <title>The Global Catalogue of Microorganisms (GCM) 10K type strain sequencing project: providing services to taxonomists for standard genome sequencing and annotation.</title>
        <authorList>
            <consortium name="The Broad Institute Genomics Platform"/>
            <consortium name="The Broad Institute Genome Sequencing Center for Infectious Disease"/>
            <person name="Wu L."/>
            <person name="Ma J."/>
        </authorList>
    </citation>
    <scope>NUCLEOTIDE SEQUENCE [LARGE SCALE GENOMIC DNA]</scope>
    <source>
        <strain evidence="2 3">JCM 9383</strain>
    </source>
</reference>
<feature type="transmembrane region" description="Helical" evidence="1">
    <location>
        <begin position="93"/>
        <end position="114"/>
    </location>
</feature>
<evidence type="ECO:0000313" key="3">
    <source>
        <dbReference type="Proteomes" id="UP001500979"/>
    </source>
</evidence>